<dbReference type="EMBL" id="JADGKB010000368">
    <property type="protein sequence ID" value="KAJ3249736.1"/>
    <property type="molecule type" value="Genomic_DNA"/>
</dbReference>
<evidence type="ECO:0000313" key="3">
    <source>
        <dbReference type="Proteomes" id="UP001210925"/>
    </source>
</evidence>
<dbReference type="InterPro" id="IPR036612">
    <property type="entry name" value="KH_dom_type_1_sf"/>
</dbReference>
<dbReference type="AlphaFoldDB" id="A0AAD5U8J8"/>
<sequence>MSRKAIENQALYDLDEFSVARRVNLTKHAKQRCKERGVRPEDALSQKPKQAKPIVVGEKIVTVVNKNHGNHKLNKNGELTHLTKVKLPKEKEHLVGRIIGKGGENIKKIKVLVKDSTITYKDDDRSFHIWSTCTTSGEYECISMDENQTIDDTFLLELERKEKVGIVVYMGKAYVIGRRKGVDSVISHLQKHFKVNDLLS</sequence>
<dbReference type="Gene3D" id="3.30.1370.10">
    <property type="entry name" value="K Homology domain, type 1"/>
    <property type="match status" value="1"/>
</dbReference>
<accession>A0AAD5U8J8</accession>
<evidence type="ECO:0000313" key="2">
    <source>
        <dbReference type="EMBL" id="KAJ3249736.1"/>
    </source>
</evidence>
<name>A0AAD5U8J8_9FUNG</name>
<dbReference type="InterPro" id="IPR004088">
    <property type="entry name" value="KH_dom_type_1"/>
</dbReference>
<dbReference type="SUPFAM" id="SSF54791">
    <property type="entry name" value="Eukaryotic type KH-domain (KH-domain type I)"/>
    <property type="match status" value="1"/>
</dbReference>
<dbReference type="Pfam" id="PF00013">
    <property type="entry name" value="KH_1"/>
    <property type="match status" value="1"/>
</dbReference>
<dbReference type="Proteomes" id="UP001210925">
    <property type="component" value="Unassembled WGS sequence"/>
</dbReference>
<reference evidence="2" key="1">
    <citation type="submission" date="2020-05" db="EMBL/GenBank/DDBJ databases">
        <title>Phylogenomic resolution of chytrid fungi.</title>
        <authorList>
            <person name="Stajich J.E."/>
            <person name="Amses K."/>
            <person name="Simmons R."/>
            <person name="Seto K."/>
            <person name="Myers J."/>
            <person name="Bonds A."/>
            <person name="Quandt C.A."/>
            <person name="Barry K."/>
            <person name="Liu P."/>
            <person name="Grigoriev I."/>
            <person name="Longcore J.E."/>
            <person name="James T.Y."/>
        </authorList>
    </citation>
    <scope>NUCLEOTIDE SEQUENCE</scope>
    <source>
        <strain evidence="2">PLAUS21</strain>
    </source>
</reference>
<dbReference type="GO" id="GO:0003723">
    <property type="term" value="F:RNA binding"/>
    <property type="evidence" value="ECO:0007669"/>
    <property type="project" value="InterPro"/>
</dbReference>
<keyword evidence="3" id="KW-1185">Reference proteome</keyword>
<gene>
    <name evidence="2" type="ORF">HK103_004432</name>
</gene>
<proteinExistence type="predicted"/>
<protein>
    <recommendedName>
        <fullName evidence="1">K Homology domain-containing protein</fullName>
    </recommendedName>
</protein>
<comment type="caution">
    <text evidence="2">The sequence shown here is derived from an EMBL/GenBank/DDBJ whole genome shotgun (WGS) entry which is preliminary data.</text>
</comment>
<organism evidence="2 3">
    <name type="scientific">Boothiomyces macroporosus</name>
    <dbReference type="NCBI Taxonomy" id="261099"/>
    <lineage>
        <taxon>Eukaryota</taxon>
        <taxon>Fungi</taxon>
        <taxon>Fungi incertae sedis</taxon>
        <taxon>Chytridiomycota</taxon>
        <taxon>Chytridiomycota incertae sedis</taxon>
        <taxon>Chytridiomycetes</taxon>
        <taxon>Rhizophydiales</taxon>
        <taxon>Terramycetaceae</taxon>
        <taxon>Boothiomyces</taxon>
    </lineage>
</organism>
<feature type="domain" description="K Homology" evidence="1">
    <location>
        <begin position="92"/>
        <end position="110"/>
    </location>
</feature>
<evidence type="ECO:0000259" key="1">
    <source>
        <dbReference type="Pfam" id="PF00013"/>
    </source>
</evidence>